<dbReference type="Pfam" id="PF10541">
    <property type="entry name" value="KASH"/>
    <property type="match status" value="1"/>
</dbReference>
<dbReference type="SMART" id="SM01249">
    <property type="entry name" value="KASH"/>
    <property type="match status" value="1"/>
</dbReference>
<dbReference type="CDD" id="cd00176">
    <property type="entry name" value="SPEC"/>
    <property type="match status" value="1"/>
</dbReference>
<dbReference type="InterPro" id="IPR057932">
    <property type="entry name" value="Spectrin_SYNE1_3"/>
</dbReference>
<dbReference type="InterPro" id="IPR002017">
    <property type="entry name" value="Spectrin_repeat"/>
</dbReference>
<evidence type="ECO:0000313" key="13">
    <source>
        <dbReference type="Proteomes" id="UP000694700"/>
    </source>
</evidence>
<name>A0A8C1V9W1_CYPCA</name>
<feature type="topological domain" description="Perinuclear space" evidence="8">
    <location>
        <begin position="1067"/>
        <end position="1095"/>
    </location>
</feature>
<dbReference type="Pfam" id="PF25804">
    <property type="entry name" value="SYNE3"/>
    <property type="match status" value="1"/>
</dbReference>
<dbReference type="Pfam" id="PF25803">
    <property type="entry name" value="Spectrin_SYNE1_2"/>
    <property type="match status" value="1"/>
</dbReference>
<feature type="coiled-coil region" evidence="9">
    <location>
        <begin position="260"/>
        <end position="320"/>
    </location>
</feature>
<evidence type="ECO:0000256" key="10">
    <source>
        <dbReference type="SAM" id="Phobius"/>
    </source>
</evidence>
<keyword evidence="9" id="KW-0175">Coiled coil</keyword>
<feature type="topological domain" description="Cytoplasmic" evidence="8">
    <location>
        <begin position="1"/>
        <end position="1045"/>
    </location>
</feature>
<evidence type="ECO:0000256" key="2">
    <source>
        <dbReference type="ARBA" id="ARBA00022692"/>
    </source>
</evidence>
<evidence type="ECO:0000256" key="1">
    <source>
        <dbReference type="ARBA" id="ARBA00008619"/>
    </source>
</evidence>
<keyword evidence="2 8" id="KW-0812">Transmembrane</keyword>
<dbReference type="PROSITE" id="PS51049">
    <property type="entry name" value="KASH"/>
    <property type="match status" value="1"/>
</dbReference>
<evidence type="ECO:0000256" key="3">
    <source>
        <dbReference type="ARBA" id="ARBA00022737"/>
    </source>
</evidence>
<feature type="transmembrane region" description="Helical" evidence="10">
    <location>
        <begin position="1046"/>
        <end position="1064"/>
    </location>
</feature>
<dbReference type="Proteomes" id="UP000694700">
    <property type="component" value="Unplaced"/>
</dbReference>
<evidence type="ECO:0000256" key="6">
    <source>
        <dbReference type="ARBA" id="ARBA00023242"/>
    </source>
</evidence>
<evidence type="ECO:0000256" key="8">
    <source>
        <dbReference type="PROSITE-ProRule" id="PRU00385"/>
    </source>
</evidence>
<comment type="subcellular location">
    <subcellularLocation>
        <location evidence="7">Nucleus outer membrane</location>
        <topology evidence="7">Single-pass type IV membrane protein</topology>
    </subcellularLocation>
</comment>
<dbReference type="Gene3D" id="1.20.58.60">
    <property type="match status" value="3"/>
</dbReference>
<dbReference type="InterPro" id="IPR057933">
    <property type="entry name" value="SYNE3_dom"/>
</dbReference>
<dbReference type="GO" id="GO:0005737">
    <property type="term" value="C:cytoplasm"/>
    <property type="evidence" value="ECO:0007669"/>
    <property type="project" value="TreeGrafter"/>
</dbReference>
<keyword evidence="5 8" id="KW-0472">Membrane</keyword>
<proteinExistence type="inferred from homology"/>
<reference evidence="12" key="1">
    <citation type="submission" date="2025-08" db="UniProtKB">
        <authorList>
            <consortium name="Ensembl"/>
        </authorList>
    </citation>
    <scope>IDENTIFICATION</scope>
</reference>
<comment type="similarity">
    <text evidence="1">Belongs to the nesprin family.</text>
</comment>
<dbReference type="GO" id="GO:0051015">
    <property type="term" value="F:actin filament binding"/>
    <property type="evidence" value="ECO:0007669"/>
    <property type="project" value="TreeGrafter"/>
</dbReference>
<dbReference type="InterPro" id="IPR012315">
    <property type="entry name" value="KASH"/>
</dbReference>
<dbReference type="Pfam" id="PF00435">
    <property type="entry name" value="Spectrin"/>
    <property type="match status" value="1"/>
</dbReference>
<evidence type="ECO:0000256" key="9">
    <source>
        <dbReference type="SAM" id="Coils"/>
    </source>
</evidence>
<evidence type="ECO:0000256" key="7">
    <source>
        <dbReference type="ARBA" id="ARBA00046312"/>
    </source>
</evidence>
<dbReference type="SMART" id="SM00150">
    <property type="entry name" value="SPEC"/>
    <property type="match status" value="2"/>
</dbReference>
<dbReference type="GO" id="GO:0005640">
    <property type="term" value="C:nuclear outer membrane"/>
    <property type="evidence" value="ECO:0007669"/>
    <property type="project" value="UniProtKB-SubCell"/>
</dbReference>
<dbReference type="AlphaFoldDB" id="A0A8C1V9W1"/>
<feature type="domain" description="KASH" evidence="11">
    <location>
        <begin position="1037"/>
        <end position="1095"/>
    </location>
</feature>
<dbReference type="PANTHER" id="PTHR47535">
    <property type="entry name" value="MUSCLE-SPECIFIC PROTEIN 300 KDA, ISOFORM G"/>
    <property type="match status" value="1"/>
</dbReference>
<dbReference type="InterPro" id="IPR052403">
    <property type="entry name" value="LINC-complex_assoc"/>
</dbReference>
<protein>
    <submittedName>
        <fullName evidence="12">Spectrin repeat containing, nuclear envelope family member 3</fullName>
    </submittedName>
</protein>
<organism evidence="12 13">
    <name type="scientific">Cyprinus carpio</name>
    <name type="common">Common carp</name>
    <dbReference type="NCBI Taxonomy" id="7962"/>
    <lineage>
        <taxon>Eukaryota</taxon>
        <taxon>Metazoa</taxon>
        <taxon>Chordata</taxon>
        <taxon>Craniata</taxon>
        <taxon>Vertebrata</taxon>
        <taxon>Euteleostomi</taxon>
        <taxon>Actinopterygii</taxon>
        <taxon>Neopterygii</taxon>
        <taxon>Teleostei</taxon>
        <taxon>Ostariophysi</taxon>
        <taxon>Cypriniformes</taxon>
        <taxon>Cyprinidae</taxon>
        <taxon>Cyprininae</taxon>
        <taxon>Cyprinus</taxon>
    </lineage>
</organism>
<evidence type="ECO:0000259" key="11">
    <source>
        <dbReference type="PROSITE" id="PS51049"/>
    </source>
</evidence>
<evidence type="ECO:0000256" key="5">
    <source>
        <dbReference type="ARBA" id="ARBA00023136"/>
    </source>
</evidence>
<dbReference type="Ensembl" id="ENSCCRT00015050601.1">
    <property type="protein sequence ID" value="ENSCCRP00015048960.1"/>
    <property type="gene ID" value="ENSCCRG00015020232.1"/>
</dbReference>
<sequence>MTQREQHEFRESLAEALSWMQAVQESLKQNDNTQGPRSALEVRLRETETIHNSEPEGHVKMQRVLVASEALLRNGDEEMKNQTLSKLKEIKALWEETSTYIIHCHSRIEWVWLHWSEYLKAYEEFGMWLEKIRRSLEPLLEMQLGLQEKLWQVDHLRVLHSDIQGQAQFLGRLLDEAAALFNRTEDPSVDEKAQQGLQDAYDHIRDRAQERLTLAQKIAEEHQQYQSCVDKFQSWLMSKTEEVSRFSDMEDTTQNRLKALQELNASIAKEELTLQHIENLSEAVKANTSPAGAEKITIEMEELRQAWQRLRQALLENEEELQISLDSESEYSDRCKELWTDLEQLRTLVQTLSSDLESRDGERTEENMVAQWKTHTGVRSKLIAEEPRVEQLKSRLKELFRFPQDSKSLSDEMLAVVKEYQSLKGRSFRLSSESEMALRQILQDPLHGFSQWSQVVSQVLEASVEVKDFSQIALLVQHIEKLLKNSVQLQERLSLLQVKSDLLSSVFGQDKADDLLGELSGDVRKRELLHNQLLQRKNRLQGLISKTKDFSDAYDSINKKLTSIKERFITTDGLQPDILAKKTQADQLRVIRKDLEDCEAQIIALETLVSSNQANMAKFERLYADWKLLYKAVRMKVKESEENIAEHESFHDNILNMEKWLMIMRQKLESFCGSDGEWSIDNRQHEAERALGEFPEKELQLHQTEAQGQTVLARTSNEGKVHIQQDLKRLRETWMSLHTLSLNLYRLEVITEFLDRWAEGHHQGTSSNFEVGLVKGDEGTDQHQRSYRGLEATGHPEPERNMEANTDRIRIAFPEGSSRPGGSELWRTDWTYQDQSMDDEVDAVISGSGRKVNRKRTGMDKGGMISSGDLTGEWVEQHKAGSGIGDLDIKDRYGFLSGIDSDAQKRMRPSQIHHDGIEMGSQGPQHHADMEAQRREFEAWLHKENDKLTGILNNQRSLSAKELRIRQNTLKGLRANVAWGQSQFQKLMVGRQSKSAEEDVELEELRYRWMLYKSKLKEAGDLKGLICGCVLQGKSGLSFLYRVCRVALPLQLLLLALLLLAFLLPMMDEGTSCSLSNNFARSFNIMLRYDGPPPT</sequence>
<dbReference type="InterPro" id="IPR018159">
    <property type="entry name" value="Spectrin/alpha-actinin"/>
</dbReference>
<keyword evidence="6" id="KW-0539">Nucleus</keyword>
<evidence type="ECO:0000256" key="4">
    <source>
        <dbReference type="ARBA" id="ARBA00022989"/>
    </source>
</evidence>
<dbReference type="PANTHER" id="PTHR47535:SF2">
    <property type="entry name" value="NESPRIN-3"/>
    <property type="match status" value="1"/>
</dbReference>
<evidence type="ECO:0000313" key="12">
    <source>
        <dbReference type="Ensembl" id="ENSCCRP00015048960.1"/>
    </source>
</evidence>
<dbReference type="GO" id="GO:0034993">
    <property type="term" value="C:meiotic nuclear membrane microtubule tethering complex"/>
    <property type="evidence" value="ECO:0007669"/>
    <property type="project" value="TreeGrafter"/>
</dbReference>
<keyword evidence="4 10" id="KW-1133">Transmembrane helix</keyword>
<dbReference type="SUPFAM" id="SSF46966">
    <property type="entry name" value="Spectrin repeat"/>
    <property type="match status" value="5"/>
</dbReference>
<keyword evidence="3" id="KW-0677">Repeat</keyword>
<accession>A0A8C1V9W1</accession>
<dbReference type="GO" id="GO:0007097">
    <property type="term" value="P:nuclear migration"/>
    <property type="evidence" value="ECO:0007669"/>
    <property type="project" value="TreeGrafter"/>
</dbReference>